<name>A0AB39TPK1_9ACTN</name>
<protein>
    <submittedName>
        <fullName evidence="2">Helix-turn-helix domain-containing protein</fullName>
    </submittedName>
</protein>
<dbReference type="Pfam" id="PF13560">
    <property type="entry name" value="HTH_31"/>
    <property type="match status" value="1"/>
</dbReference>
<dbReference type="PROSITE" id="PS50943">
    <property type="entry name" value="HTH_CROC1"/>
    <property type="match status" value="1"/>
</dbReference>
<dbReference type="GO" id="GO:0003677">
    <property type="term" value="F:DNA binding"/>
    <property type="evidence" value="ECO:0007669"/>
    <property type="project" value="InterPro"/>
</dbReference>
<dbReference type="Pfam" id="PF19054">
    <property type="entry name" value="DUF5753"/>
    <property type="match status" value="1"/>
</dbReference>
<accession>A0AB39TPK1</accession>
<reference evidence="2" key="1">
    <citation type="submission" date="2024-07" db="EMBL/GenBank/DDBJ databases">
        <authorList>
            <person name="Yu S.T."/>
        </authorList>
    </citation>
    <scope>NUCLEOTIDE SEQUENCE</scope>
    <source>
        <strain evidence="2">Y1</strain>
    </source>
</reference>
<dbReference type="InterPro" id="IPR001387">
    <property type="entry name" value="Cro/C1-type_HTH"/>
</dbReference>
<dbReference type="InterPro" id="IPR043917">
    <property type="entry name" value="DUF5753"/>
</dbReference>
<dbReference type="SUPFAM" id="SSF47413">
    <property type="entry name" value="lambda repressor-like DNA-binding domains"/>
    <property type="match status" value="1"/>
</dbReference>
<evidence type="ECO:0000313" key="2">
    <source>
        <dbReference type="EMBL" id="XDQ81217.1"/>
    </source>
</evidence>
<dbReference type="EMBL" id="CP163445">
    <property type="protein sequence ID" value="XDQ81217.1"/>
    <property type="molecule type" value="Genomic_DNA"/>
</dbReference>
<dbReference type="InterPro" id="IPR010982">
    <property type="entry name" value="Lambda_DNA-bd_dom_sf"/>
</dbReference>
<gene>
    <name evidence="2" type="ORF">AB2U05_23500</name>
</gene>
<sequence length="315" mass="35297">MSDFGDSGALNGYVPFGRSGANPEQNPTVAAVVLSATLRSMRLSRKAKQTAAAEGGKMSPSKLCKLERGTELPGQRDVELLADFYDASSTEKAWLVLLTKLARQPPAWMRAGISPPPFMSHLVGLEPAAEELCTYEVLLLSGLLQTESYMRAVMVRSEPPLDRDEVEERVRLRLYRQAQLFADLPHCVFLLDENILHRRIGTRDTMVDQMDHLAKVAEDTRIQIRILPMDGDQILSNLVSLTRLQFGRTVTGLPSVIYMETHESSKYFAKGDKPEKKSDPSYERLNTTLTKLLGTAADRDVSLEMVRQARQRFSR</sequence>
<dbReference type="AlphaFoldDB" id="A0AB39TPK1"/>
<dbReference type="Gene3D" id="1.10.260.40">
    <property type="entry name" value="lambda repressor-like DNA-binding domains"/>
    <property type="match status" value="1"/>
</dbReference>
<feature type="domain" description="HTH cro/C1-type" evidence="1">
    <location>
        <begin position="38"/>
        <end position="92"/>
    </location>
</feature>
<evidence type="ECO:0000259" key="1">
    <source>
        <dbReference type="PROSITE" id="PS50943"/>
    </source>
</evidence>
<organism evidence="2">
    <name type="scientific">Streptomyces sp. Y1</name>
    <dbReference type="NCBI Taxonomy" id="3238634"/>
    <lineage>
        <taxon>Bacteria</taxon>
        <taxon>Bacillati</taxon>
        <taxon>Actinomycetota</taxon>
        <taxon>Actinomycetes</taxon>
        <taxon>Kitasatosporales</taxon>
        <taxon>Streptomycetaceae</taxon>
        <taxon>Streptomyces</taxon>
    </lineage>
</organism>
<dbReference type="CDD" id="cd00093">
    <property type="entry name" value="HTH_XRE"/>
    <property type="match status" value="1"/>
</dbReference>
<dbReference type="RefSeq" id="WP_369184177.1">
    <property type="nucleotide sequence ID" value="NZ_CP163445.1"/>
</dbReference>
<proteinExistence type="predicted"/>